<reference evidence="1 2" key="1">
    <citation type="submission" date="2015-01" db="EMBL/GenBank/DDBJ databases">
        <title>Evolution of Trichinella species and genotypes.</title>
        <authorList>
            <person name="Korhonen P.K."/>
            <person name="Edoardo P."/>
            <person name="Giuseppe L.R."/>
            <person name="Gasser R.B."/>
        </authorList>
    </citation>
    <scope>NUCLEOTIDE SEQUENCE [LARGE SCALE GENOMIC DNA]</scope>
    <source>
        <strain evidence="1">ISS3</strain>
    </source>
</reference>
<evidence type="ECO:0000313" key="1">
    <source>
        <dbReference type="EMBL" id="KRY34087.1"/>
    </source>
</evidence>
<dbReference type="AlphaFoldDB" id="A0A0V1BAX0"/>
<dbReference type="Proteomes" id="UP000054776">
    <property type="component" value="Unassembled WGS sequence"/>
</dbReference>
<sequence length="105" mass="12716">MQCNTTTTYTLLPVHHYDPVYGLHEMIRSSCLNNFYLKEMHQYSTNFWLLDNFALLGHHLFLEKANYLSWSQYYGGGDRYRPLLHSYLIHFHFRHIEIIASFHYL</sequence>
<proteinExistence type="predicted"/>
<comment type="caution">
    <text evidence="1">The sequence shown here is derived from an EMBL/GenBank/DDBJ whole genome shotgun (WGS) entry which is preliminary data.</text>
</comment>
<organism evidence="1 2">
    <name type="scientific">Trichinella spiralis</name>
    <name type="common">Trichina worm</name>
    <dbReference type="NCBI Taxonomy" id="6334"/>
    <lineage>
        <taxon>Eukaryota</taxon>
        <taxon>Metazoa</taxon>
        <taxon>Ecdysozoa</taxon>
        <taxon>Nematoda</taxon>
        <taxon>Enoplea</taxon>
        <taxon>Dorylaimia</taxon>
        <taxon>Trichinellida</taxon>
        <taxon>Trichinellidae</taxon>
        <taxon>Trichinella</taxon>
    </lineage>
</organism>
<keyword evidence="2" id="KW-1185">Reference proteome</keyword>
<protein>
    <submittedName>
        <fullName evidence="1">Uncharacterized protein</fullName>
    </submittedName>
</protein>
<dbReference type="InParanoid" id="A0A0V1BAX0"/>
<name>A0A0V1BAX0_TRISP</name>
<accession>A0A0V1BAX0</accession>
<dbReference type="EMBL" id="JYDH01000072">
    <property type="protein sequence ID" value="KRY34087.1"/>
    <property type="molecule type" value="Genomic_DNA"/>
</dbReference>
<evidence type="ECO:0000313" key="2">
    <source>
        <dbReference type="Proteomes" id="UP000054776"/>
    </source>
</evidence>
<gene>
    <name evidence="1" type="ORF">T01_4962</name>
</gene>